<reference evidence="2" key="1">
    <citation type="submission" date="2016-10" db="EMBL/GenBank/DDBJ databases">
        <authorList>
            <person name="Varghese N."/>
            <person name="Submissions S."/>
        </authorList>
    </citation>
    <scope>NUCLEOTIDE SEQUENCE [LARGE SCALE GENOMIC DNA]</scope>
    <source>
        <strain evidence="2">VPI 5359</strain>
    </source>
</reference>
<name>A0A1H3DKF8_EUBBA</name>
<evidence type="ECO:0000313" key="1">
    <source>
        <dbReference type="EMBL" id="SDX66129.1"/>
    </source>
</evidence>
<gene>
    <name evidence="1" type="ORF">SAMN04488579_10517</name>
</gene>
<organism evidence="1 2">
    <name type="scientific">Eubacterium barkeri</name>
    <name type="common">Clostridium barkeri</name>
    <dbReference type="NCBI Taxonomy" id="1528"/>
    <lineage>
        <taxon>Bacteria</taxon>
        <taxon>Bacillati</taxon>
        <taxon>Bacillota</taxon>
        <taxon>Clostridia</taxon>
        <taxon>Eubacteriales</taxon>
        <taxon>Eubacteriaceae</taxon>
        <taxon>Eubacterium</taxon>
    </lineage>
</organism>
<proteinExistence type="predicted"/>
<sequence>MGGLSIWFVEMGRLFADCITVMLPLVVQAAPVRLKVAVPGIQSTDSLGFVGQTGNRYL</sequence>
<dbReference type="AlphaFoldDB" id="A0A1H3DKF8"/>
<dbReference type="STRING" id="1528.SAMN04488579_10517"/>
<keyword evidence="2" id="KW-1185">Reference proteome</keyword>
<evidence type="ECO:0000313" key="2">
    <source>
        <dbReference type="Proteomes" id="UP000199652"/>
    </source>
</evidence>
<protein>
    <submittedName>
        <fullName evidence="1">Uncharacterized protein</fullName>
    </submittedName>
</protein>
<dbReference type="EMBL" id="FNOU01000005">
    <property type="protein sequence ID" value="SDX66129.1"/>
    <property type="molecule type" value="Genomic_DNA"/>
</dbReference>
<dbReference type="Proteomes" id="UP000199652">
    <property type="component" value="Unassembled WGS sequence"/>
</dbReference>
<accession>A0A1H3DKF8</accession>